<dbReference type="InterPro" id="IPR038292">
    <property type="entry name" value="YmfJ/YflH_sf"/>
</dbReference>
<organism evidence="1 2">
    <name type="scientific">Paenibacillus lentus</name>
    <dbReference type="NCBI Taxonomy" id="1338368"/>
    <lineage>
        <taxon>Bacteria</taxon>
        <taxon>Bacillati</taxon>
        <taxon>Bacillota</taxon>
        <taxon>Bacilli</taxon>
        <taxon>Bacillales</taxon>
        <taxon>Paenibacillaceae</taxon>
        <taxon>Paenibacillus</taxon>
    </lineage>
</organism>
<proteinExistence type="predicted"/>
<reference evidence="1 2" key="1">
    <citation type="submission" date="2018-11" db="EMBL/GenBank/DDBJ databases">
        <title>Genome sequencing of Paenibacillus lentus DSM25539(T).</title>
        <authorList>
            <person name="Kook J.-K."/>
            <person name="Park S.-N."/>
            <person name="Lim Y.K."/>
        </authorList>
    </citation>
    <scope>NUCLEOTIDE SEQUENCE [LARGE SCALE GENOMIC DNA]</scope>
    <source>
        <strain evidence="1 2">DSM 25539</strain>
    </source>
</reference>
<dbReference type="EMBL" id="CP034248">
    <property type="protein sequence ID" value="AZK47729.1"/>
    <property type="molecule type" value="Genomic_DNA"/>
</dbReference>
<dbReference type="RefSeq" id="WP_125083832.1">
    <property type="nucleotide sequence ID" value="NZ_CP034248.1"/>
</dbReference>
<dbReference type="OrthoDB" id="2382009at2"/>
<dbReference type="PIRSF" id="PIRSF004764">
    <property type="entry name" value="YmfJ"/>
    <property type="match status" value="1"/>
</dbReference>
<dbReference type="AlphaFoldDB" id="A0A3S8RXI2"/>
<dbReference type="Pfam" id="PF11588">
    <property type="entry name" value="DUF3243"/>
    <property type="match status" value="1"/>
</dbReference>
<accession>A0A3S8RXI2</accession>
<sequence>MSTVLKNFDTWKKFLGERVKHAERSGLSEEAIARLAYEIGGFLDEKVDPQNASNRTLKELWDVGNEEERKTIARLMVKLAKENA</sequence>
<dbReference type="InterPro" id="IPR024702">
    <property type="entry name" value="Uncharacterised_YmfJ"/>
</dbReference>
<dbReference type="KEGG" id="plen:EIM92_17505"/>
<name>A0A3S8RXI2_9BACL</name>
<dbReference type="InterPro" id="IPR021637">
    <property type="entry name" value="DUF3243"/>
</dbReference>
<evidence type="ECO:0000313" key="2">
    <source>
        <dbReference type="Proteomes" id="UP000273145"/>
    </source>
</evidence>
<dbReference type="Gene3D" id="1.10.760.20">
    <property type="entry name" value="Protein of unknown function DUF3243"/>
    <property type="match status" value="1"/>
</dbReference>
<protein>
    <submittedName>
        <fullName evidence="1">DUF3243 domain-containing protein</fullName>
    </submittedName>
</protein>
<evidence type="ECO:0000313" key="1">
    <source>
        <dbReference type="EMBL" id="AZK47729.1"/>
    </source>
</evidence>
<dbReference type="Proteomes" id="UP000273145">
    <property type="component" value="Chromosome"/>
</dbReference>
<keyword evidence="2" id="KW-1185">Reference proteome</keyword>
<gene>
    <name evidence="1" type="ORF">EIM92_17505</name>
</gene>